<dbReference type="GO" id="GO:0006281">
    <property type="term" value="P:DNA repair"/>
    <property type="evidence" value="ECO:0007669"/>
    <property type="project" value="UniProtKB-KW"/>
</dbReference>
<proteinExistence type="inferred from homology"/>
<dbReference type="PROSITE" id="PS00697">
    <property type="entry name" value="DNA_LIGASE_A1"/>
    <property type="match status" value="1"/>
</dbReference>
<dbReference type="Pfam" id="PF04679">
    <property type="entry name" value="DNA_ligase_A_C"/>
    <property type="match status" value="1"/>
</dbReference>
<dbReference type="GO" id="GO:0051301">
    <property type="term" value="P:cell division"/>
    <property type="evidence" value="ECO:0007669"/>
    <property type="project" value="UniProtKB-KW"/>
</dbReference>
<evidence type="ECO:0000313" key="17">
    <source>
        <dbReference type="Proteomes" id="UP000313849"/>
    </source>
</evidence>
<dbReference type="InterPro" id="IPR000977">
    <property type="entry name" value="DNA_ligase_ATP-dep"/>
</dbReference>
<evidence type="ECO:0000256" key="8">
    <source>
        <dbReference type="ARBA" id="ARBA00022842"/>
    </source>
</evidence>
<dbReference type="GO" id="GO:0006260">
    <property type="term" value="P:DNA replication"/>
    <property type="evidence" value="ECO:0007669"/>
    <property type="project" value="UniProtKB-KW"/>
</dbReference>
<evidence type="ECO:0000256" key="14">
    <source>
        <dbReference type="RuleBase" id="RU004196"/>
    </source>
</evidence>
<dbReference type="SUPFAM" id="SSF117018">
    <property type="entry name" value="ATP-dependent DNA ligase DNA-binding domain"/>
    <property type="match status" value="1"/>
</dbReference>
<dbReference type="InterPro" id="IPR012340">
    <property type="entry name" value="NA-bd_OB-fold"/>
</dbReference>
<dbReference type="AlphaFoldDB" id="A0A5C5B8L0"/>
<evidence type="ECO:0000256" key="6">
    <source>
        <dbReference type="ARBA" id="ARBA00022763"/>
    </source>
</evidence>
<dbReference type="NCBIfam" id="TIGR00574">
    <property type="entry name" value="dnl1"/>
    <property type="match status" value="1"/>
</dbReference>
<dbReference type="EMBL" id="VENP01000058">
    <property type="protein sequence ID" value="TNU73200.1"/>
    <property type="molecule type" value="Genomic_DNA"/>
</dbReference>
<keyword evidence="2" id="KW-0132">Cell division</keyword>
<dbReference type="GO" id="GO:0006310">
    <property type="term" value="P:DNA recombination"/>
    <property type="evidence" value="ECO:0007669"/>
    <property type="project" value="UniProtKB-KW"/>
</dbReference>
<evidence type="ECO:0000256" key="12">
    <source>
        <dbReference type="ARBA" id="ARBA00034003"/>
    </source>
</evidence>
<dbReference type="SUPFAM" id="SSF50249">
    <property type="entry name" value="Nucleic acid-binding proteins"/>
    <property type="match status" value="1"/>
</dbReference>
<evidence type="ECO:0000256" key="11">
    <source>
        <dbReference type="ARBA" id="ARBA00023306"/>
    </source>
</evidence>
<dbReference type="EC" id="6.5.1.1" evidence="13"/>
<dbReference type="InterPro" id="IPR012309">
    <property type="entry name" value="DNA_ligase_ATP-dep_C"/>
</dbReference>
<reference evidence="16 17" key="1">
    <citation type="submission" date="2019-06" db="EMBL/GenBank/DDBJ databases">
        <title>Draft genome sequence of Miniimonas arenae KCTC 19750T isolated from sea sand.</title>
        <authorList>
            <person name="Park S.-J."/>
        </authorList>
    </citation>
    <scope>NUCLEOTIDE SEQUENCE [LARGE SCALE GENOMIC DNA]</scope>
    <source>
        <strain evidence="16 17">KCTC 19750</strain>
    </source>
</reference>
<keyword evidence="3" id="KW-0235">DNA replication</keyword>
<dbReference type="PROSITE" id="PS50160">
    <property type="entry name" value="DNA_LIGASE_A3"/>
    <property type="match status" value="1"/>
</dbReference>
<dbReference type="GO" id="GO:0071897">
    <property type="term" value="P:DNA biosynthetic process"/>
    <property type="evidence" value="ECO:0007669"/>
    <property type="project" value="InterPro"/>
</dbReference>
<dbReference type="InterPro" id="IPR012308">
    <property type="entry name" value="DNA_ligase_ATP-dep_N"/>
</dbReference>
<evidence type="ECO:0000256" key="4">
    <source>
        <dbReference type="ARBA" id="ARBA00022723"/>
    </source>
</evidence>
<accession>A0A5C5B8L0</accession>
<keyword evidence="17" id="KW-1185">Reference proteome</keyword>
<keyword evidence="6 13" id="KW-0227">DNA damage</keyword>
<dbReference type="PANTHER" id="PTHR45674">
    <property type="entry name" value="DNA LIGASE 1/3 FAMILY MEMBER"/>
    <property type="match status" value="1"/>
</dbReference>
<evidence type="ECO:0000256" key="1">
    <source>
        <dbReference type="ARBA" id="ARBA00022598"/>
    </source>
</evidence>
<dbReference type="NCBIfam" id="NF002868">
    <property type="entry name" value="PRK03180.1"/>
    <property type="match status" value="1"/>
</dbReference>
<dbReference type="Gene3D" id="1.10.3260.10">
    <property type="entry name" value="DNA ligase, ATP-dependent, N-terminal domain"/>
    <property type="match status" value="1"/>
</dbReference>
<evidence type="ECO:0000256" key="3">
    <source>
        <dbReference type="ARBA" id="ARBA00022705"/>
    </source>
</evidence>
<evidence type="ECO:0000256" key="2">
    <source>
        <dbReference type="ARBA" id="ARBA00022618"/>
    </source>
</evidence>
<dbReference type="Gene3D" id="3.30.470.30">
    <property type="entry name" value="DNA ligase/mRNA capping enzyme"/>
    <property type="match status" value="1"/>
</dbReference>
<keyword evidence="1 13" id="KW-0436">Ligase</keyword>
<dbReference type="Pfam" id="PF01068">
    <property type="entry name" value="DNA_ligase_A_M"/>
    <property type="match status" value="1"/>
</dbReference>
<sequence>MLLLAIVRASTAVAATPSRLAKRAILADVLRLAEPEEIDLVATYLAGSLRQRRTGVGWASLAALPDPAPQPTLEVRDVDARLERIAAESGAGSSARRDAALTDLLEAATSAEQQYLRALVLGDVRQGASASLVQDALAAAFEVPLALVRRAAMLAGSTASAARAVAAGGQAALEAIGLTVGVPVEPMLAAAAPNPSDAVAKSGLPAFVDAKLDGIRVQVHRWPGDGTTGAAGADEVRLFTRSLDDITDRLPEVVAQARALPESTFVLDGEVIALRPDGRPVPFQLIAARTATTDAEAAAGLPVALFAFDVLHVAGRDLLDEPLHVRAEALAALVPPELTVPREVVTTAERAAEVFARAVGVGWEGVVVKRRDAPYAAGRRDSAWVKVKPRHTFDLAVVGAEWGYGRRTGWLSNLHLAARDGAGNLVMLGKTFKGLTDAMLTWQTAELLARESRRTASTVFVDPPLVAEIAIDGVQVSTRYPGGVALRFARVLRYRDDKTVADVDLLADVAALSPVIDGS</sequence>
<evidence type="ECO:0000313" key="16">
    <source>
        <dbReference type="EMBL" id="TNU73200.1"/>
    </source>
</evidence>
<comment type="similarity">
    <text evidence="14">Belongs to the ATP-dependent DNA ligase family.</text>
</comment>
<feature type="domain" description="ATP-dependent DNA ligase family profile" evidence="15">
    <location>
        <begin position="296"/>
        <end position="420"/>
    </location>
</feature>
<comment type="caution">
    <text evidence="16">The sequence shown here is derived from an EMBL/GenBank/DDBJ whole genome shotgun (WGS) entry which is preliminary data.</text>
</comment>
<dbReference type="Pfam" id="PF04675">
    <property type="entry name" value="DNA_ligase_A_N"/>
    <property type="match status" value="1"/>
</dbReference>
<dbReference type="InterPro" id="IPR036599">
    <property type="entry name" value="DNA_ligase_N_sf"/>
</dbReference>
<dbReference type="PANTHER" id="PTHR45674:SF13">
    <property type="entry name" value="DNA LIGASE-RELATED"/>
    <property type="match status" value="1"/>
</dbReference>
<protein>
    <recommendedName>
        <fullName evidence="13">DNA ligase</fullName>
        <ecNumber evidence="13">6.5.1.1</ecNumber>
    </recommendedName>
</protein>
<evidence type="ECO:0000256" key="5">
    <source>
        <dbReference type="ARBA" id="ARBA00022741"/>
    </source>
</evidence>
<keyword evidence="11" id="KW-0131">Cell cycle</keyword>
<dbReference type="GO" id="GO:0005524">
    <property type="term" value="F:ATP binding"/>
    <property type="evidence" value="ECO:0007669"/>
    <property type="project" value="UniProtKB-KW"/>
</dbReference>
<evidence type="ECO:0000256" key="10">
    <source>
        <dbReference type="ARBA" id="ARBA00023204"/>
    </source>
</evidence>
<keyword evidence="4" id="KW-0479">Metal-binding</keyword>
<dbReference type="OrthoDB" id="3733803at2"/>
<keyword evidence="5 13" id="KW-0547">Nucleotide-binding</keyword>
<gene>
    <name evidence="16" type="ORF">FH969_12640</name>
</gene>
<keyword evidence="7 13" id="KW-0067">ATP-binding</keyword>
<dbReference type="GO" id="GO:0003910">
    <property type="term" value="F:DNA ligase (ATP) activity"/>
    <property type="evidence" value="ECO:0007669"/>
    <property type="project" value="UniProtKB-EC"/>
</dbReference>
<evidence type="ECO:0000259" key="15">
    <source>
        <dbReference type="PROSITE" id="PS50160"/>
    </source>
</evidence>
<keyword evidence="9 13" id="KW-0233">DNA recombination</keyword>
<keyword evidence="10 13" id="KW-0234">DNA repair</keyword>
<comment type="catalytic activity">
    <reaction evidence="12 13">
        <text>ATP + (deoxyribonucleotide)n-3'-hydroxyl + 5'-phospho-(deoxyribonucleotide)m = (deoxyribonucleotide)n+m + AMP + diphosphate.</text>
        <dbReference type="EC" id="6.5.1.1"/>
    </reaction>
</comment>
<dbReference type="SUPFAM" id="SSF56091">
    <property type="entry name" value="DNA ligase/mRNA capping enzyme, catalytic domain"/>
    <property type="match status" value="1"/>
</dbReference>
<keyword evidence="8" id="KW-0460">Magnesium</keyword>
<dbReference type="Gene3D" id="2.40.50.140">
    <property type="entry name" value="Nucleic acid-binding proteins"/>
    <property type="match status" value="1"/>
</dbReference>
<evidence type="ECO:0000256" key="9">
    <source>
        <dbReference type="ARBA" id="ARBA00023172"/>
    </source>
</evidence>
<dbReference type="GO" id="GO:0046872">
    <property type="term" value="F:metal ion binding"/>
    <property type="evidence" value="ECO:0007669"/>
    <property type="project" value="UniProtKB-KW"/>
</dbReference>
<dbReference type="InterPro" id="IPR050191">
    <property type="entry name" value="ATP-dep_DNA_ligase"/>
</dbReference>
<name>A0A5C5B8L0_9MICO</name>
<dbReference type="Proteomes" id="UP000313849">
    <property type="component" value="Unassembled WGS sequence"/>
</dbReference>
<dbReference type="InterPro" id="IPR016059">
    <property type="entry name" value="DNA_ligase_ATP-dep_CS"/>
</dbReference>
<dbReference type="RefSeq" id="WP_139987466.1">
    <property type="nucleotide sequence ID" value="NZ_VENP01000058.1"/>
</dbReference>
<evidence type="ECO:0000256" key="7">
    <source>
        <dbReference type="ARBA" id="ARBA00022840"/>
    </source>
</evidence>
<dbReference type="InterPro" id="IPR012310">
    <property type="entry name" value="DNA_ligase_ATP-dep_cent"/>
</dbReference>
<organism evidence="16 17">
    <name type="scientific">Miniimonas arenae</name>
    <dbReference type="NCBI Taxonomy" id="676201"/>
    <lineage>
        <taxon>Bacteria</taxon>
        <taxon>Bacillati</taxon>
        <taxon>Actinomycetota</taxon>
        <taxon>Actinomycetes</taxon>
        <taxon>Micrococcales</taxon>
        <taxon>Beutenbergiaceae</taxon>
        <taxon>Miniimonas</taxon>
    </lineage>
</organism>
<evidence type="ECO:0000256" key="13">
    <source>
        <dbReference type="RuleBase" id="RU000617"/>
    </source>
</evidence>
<dbReference type="GO" id="GO:0003677">
    <property type="term" value="F:DNA binding"/>
    <property type="evidence" value="ECO:0007669"/>
    <property type="project" value="InterPro"/>
</dbReference>